<sequence>MAKAGELPDPEALELRQYAAGRALARIVDVLFTYGETGVVTRGAPVLNARVKDASPSDTPAEVTVVDCADSTNWTKHKKATGELIEDDPRGRRSITGVVKPVDGSWKVVSFDVGDIGSC</sequence>
<dbReference type="Proteomes" id="UP001597260">
    <property type="component" value="Unassembled WGS sequence"/>
</dbReference>
<accession>A0ABW3YPM1</accession>
<protein>
    <recommendedName>
        <fullName evidence="3">SnoaL-like domain-containing protein</fullName>
    </recommendedName>
</protein>
<evidence type="ECO:0000313" key="1">
    <source>
        <dbReference type="EMBL" id="MFD1325828.1"/>
    </source>
</evidence>
<dbReference type="EMBL" id="JBHTMP010000097">
    <property type="protein sequence ID" value="MFD1325828.1"/>
    <property type="molecule type" value="Genomic_DNA"/>
</dbReference>
<evidence type="ECO:0000313" key="2">
    <source>
        <dbReference type="Proteomes" id="UP001597260"/>
    </source>
</evidence>
<name>A0ABW3YPM1_9ACTN</name>
<comment type="caution">
    <text evidence="1">The sequence shown here is derived from an EMBL/GenBank/DDBJ whole genome shotgun (WGS) entry which is preliminary data.</text>
</comment>
<gene>
    <name evidence="1" type="ORF">ACFQ4H_32590</name>
</gene>
<dbReference type="RefSeq" id="WP_377578715.1">
    <property type="nucleotide sequence ID" value="NZ_JBHTMP010000097.1"/>
</dbReference>
<evidence type="ECO:0008006" key="3">
    <source>
        <dbReference type="Google" id="ProtNLM"/>
    </source>
</evidence>
<proteinExistence type="predicted"/>
<keyword evidence="2" id="KW-1185">Reference proteome</keyword>
<reference evidence="2" key="1">
    <citation type="journal article" date="2019" name="Int. J. Syst. Evol. Microbiol.">
        <title>The Global Catalogue of Microorganisms (GCM) 10K type strain sequencing project: providing services to taxonomists for standard genome sequencing and annotation.</title>
        <authorList>
            <consortium name="The Broad Institute Genomics Platform"/>
            <consortium name="The Broad Institute Genome Sequencing Center for Infectious Disease"/>
            <person name="Wu L."/>
            <person name="Ma J."/>
        </authorList>
    </citation>
    <scope>NUCLEOTIDE SEQUENCE [LARGE SCALE GENOMIC DNA]</scope>
    <source>
        <strain evidence="2">JCM 31037</strain>
    </source>
</reference>
<organism evidence="1 2">
    <name type="scientific">Micromonospora sonneratiae</name>
    <dbReference type="NCBI Taxonomy" id="1184706"/>
    <lineage>
        <taxon>Bacteria</taxon>
        <taxon>Bacillati</taxon>
        <taxon>Actinomycetota</taxon>
        <taxon>Actinomycetes</taxon>
        <taxon>Micromonosporales</taxon>
        <taxon>Micromonosporaceae</taxon>
        <taxon>Micromonospora</taxon>
    </lineage>
</organism>